<sequence length="141" mass="15228">MLLGVRALLLAGLVTVAGGTAQAADAQPGEIPGYCAHAEPSGLPLPTSLAPDDYESRLRAFLDDRRYVDLGWCVDKETAGNLVRDTGPFIDGVYYGTHPAVRVYYSPEPWPGSPATGKRRCRMARSSSKRCFRHPPPVTKG</sequence>
<dbReference type="EMBL" id="LPWE01000011">
    <property type="protein sequence ID" value="ODR95044.1"/>
    <property type="molecule type" value="Genomic_DNA"/>
</dbReference>
<gene>
    <name evidence="2" type="ORF">AUC70_04685</name>
</gene>
<keyword evidence="3" id="KW-1185">Reference proteome</keyword>
<feature type="chain" id="PRO_5009138448" evidence="1">
    <location>
        <begin position="24"/>
        <end position="141"/>
    </location>
</feature>
<dbReference type="Proteomes" id="UP000094172">
    <property type="component" value="Unassembled WGS sequence"/>
</dbReference>
<evidence type="ECO:0000313" key="2">
    <source>
        <dbReference type="EMBL" id="ODR95044.1"/>
    </source>
</evidence>
<name>A0A1E3VNE7_9HYPH</name>
<feature type="signal peptide" evidence="1">
    <location>
        <begin position="1"/>
        <end position="23"/>
    </location>
</feature>
<accession>A0A1E3VNE7</accession>
<keyword evidence="1" id="KW-0732">Signal</keyword>
<evidence type="ECO:0000256" key="1">
    <source>
        <dbReference type="SAM" id="SignalP"/>
    </source>
</evidence>
<dbReference type="AlphaFoldDB" id="A0A1E3VNE7"/>
<comment type="caution">
    <text evidence="2">The sequence shown here is derived from an EMBL/GenBank/DDBJ whole genome shotgun (WGS) entry which is preliminary data.</text>
</comment>
<evidence type="ECO:0000313" key="3">
    <source>
        <dbReference type="Proteomes" id="UP000094172"/>
    </source>
</evidence>
<reference evidence="2 3" key="1">
    <citation type="journal article" date="2016" name="Environ. Microbiol.">
        <title>New Methyloceanibacter diversity from North Sea sediments includes methanotroph containing solely the soluble methane monooxygenase.</title>
        <authorList>
            <person name="Vekeman B."/>
            <person name="Kerckhof F.M."/>
            <person name="Cremers G."/>
            <person name="de Vos P."/>
            <person name="Vandamme P."/>
            <person name="Boon N."/>
            <person name="Op den Camp H.J."/>
            <person name="Heylen K."/>
        </authorList>
    </citation>
    <scope>NUCLEOTIDE SEQUENCE [LARGE SCALE GENOMIC DNA]</scope>
    <source>
        <strain evidence="2 3">R-67176</strain>
    </source>
</reference>
<proteinExistence type="predicted"/>
<protein>
    <submittedName>
        <fullName evidence="2">Uncharacterized protein</fullName>
    </submittedName>
</protein>
<dbReference type="RefSeq" id="WP_069444343.1">
    <property type="nucleotide sequence ID" value="NZ_LPWE01000011.1"/>
</dbReference>
<organism evidence="2 3">
    <name type="scientific">Methyloceanibacter stevinii</name>
    <dbReference type="NCBI Taxonomy" id="1774970"/>
    <lineage>
        <taxon>Bacteria</taxon>
        <taxon>Pseudomonadati</taxon>
        <taxon>Pseudomonadota</taxon>
        <taxon>Alphaproteobacteria</taxon>
        <taxon>Hyphomicrobiales</taxon>
        <taxon>Hyphomicrobiaceae</taxon>
        <taxon>Methyloceanibacter</taxon>
    </lineage>
</organism>
<dbReference type="STRING" id="1774970.AUC70_04685"/>